<evidence type="ECO:0000256" key="1">
    <source>
        <dbReference type="ARBA" id="ARBA00022737"/>
    </source>
</evidence>
<dbReference type="CDD" id="cd21380">
    <property type="entry name" value="CTWD_Cns1"/>
    <property type="match status" value="1"/>
</dbReference>
<dbReference type="InterPro" id="IPR044059">
    <property type="entry name" value="Csn1/TTC4_wheel"/>
</dbReference>
<organism evidence="6 7">
    <name type="scientific">Molorchus minor</name>
    <dbReference type="NCBI Taxonomy" id="1323400"/>
    <lineage>
        <taxon>Eukaryota</taxon>
        <taxon>Metazoa</taxon>
        <taxon>Ecdysozoa</taxon>
        <taxon>Arthropoda</taxon>
        <taxon>Hexapoda</taxon>
        <taxon>Insecta</taxon>
        <taxon>Pterygota</taxon>
        <taxon>Neoptera</taxon>
        <taxon>Endopterygota</taxon>
        <taxon>Coleoptera</taxon>
        <taxon>Polyphaga</taxon>
        <taxon>Cucujiformia</taxon>
        <taxon>Chrysomeloidea</taxon>
        <taxon>Cerambycidae</taxon>
        <taxon>Lamiinae</taxon>
        <taxon>Monochamini</taxon>
        <taxon>Molorchus</taxon>
    </lineage>
</organism>
<sequence length="390" mass="46056">MEKTEEVSEQRPKKPMSHEDRLQLAAKLDKELDEFIEKLPRKKYEDGWPEDRWEEEMAKHPFFMKEAPKPGDELHPLYEGLAQLKYDPDENEPEELAQNYKEDGNFNFKYKNYRLAILSYTEGIKINCGNNEVQASLLNNRAAAHYFLKNYRSCLKDCQLALTFKSDYDKALIRAAKCCFEIKDYKTAVEYCDQILDKQKNNNEILDLRKRSINEAKIKERDSRRKGVEEKRKANEEKAIIKEILNRGYHIEGDQKGNISLKKTGTLFPELMQNRVFLNAGNNLVWPVAFVYPEYKIMDYIKQFIDNETFDDHLSEVFKNYPEWDQKKQYTMKNLNVYFETLNRKILKVDTSKTLGDILKMKEYVIKGGTPSFIILVKHSPVEKQFLKGY</sequence>
<dbReference type="Pfam" id="PF18972">
    <property type="entry name" value="Wheel"/>
    <property type="match status" value="1"/>
</dbReference>
<dbReference type="InterPro" id="IPR011990">
    <property type="entry name" value="TPR-like_helical_dom_sf"/>
</dbReference>
<gene>
    <name evidence="6" type="ORF">NQ317_001132</name>
</gene>
<comment type="caution">
    <text evidence="6">The sequence shown here is derived from an EMBL/GenBank/DDBJ whole genome shotgun (WGS) entry which is preliminary data.</text>
</comment>
<proteinExistence type="inferred from homology"/>
<keyword evidence="2" id="KW-0802">TPR repeat</keyword>
<evidence type="ECO:0000259" key="5">
    <source>
        <dbReference type="Pfam" id="PF18972"/>
    </source>
</evidence>
<evidence type="ECO:0000256" key="2">
    <source>
        <dbReference type="ARBA" id="ARBA00022803"/>
    </source>
</evidence>
<dbReference type="SUPFAM" id="SSF48452">
    <property type="entry name" value="TPR-like"/>
    <property type="match status" value="1"/>
</dbReference>
<evidence type="ECO:0000256" key="4">
    <source>
        <dbReference type="SAM" id="MobiDB-lite"/>
    </source>
</evidence>
<feature type="domain" description="Cns1/TTC4 wheel" evidence="5">
    <location>
        <begin position="281"/>
        <end position="388"/>
    </location>
</feature>
<name>A0ABQ9J6Z5_9CUCU</name>
<dbReference type="PANTHER" id="PTHR46035:SF1">
    <property type="entry name" value="TETRATRICOPEPTIDE REPEAT PROTEIN 4"/>
    <property type="match status" value="1"/>
</dbReference>
<keyword evidence="1" id="KW-0677">Repeat</keyword>
<evidence type="ECO:0000313" key="7">
    <source>
        <dbReference type="Proteomes" id="UP001162164"/>
    </source>
</evidence>
<evidence type="ECO:0000256" key="3">
    <source>
        <dbReference type="ARBA" id="ARBA00023602"/>
    </source>
</evidence>
<reference evidence="6" key="1">
    <citation type="journal article" date="2023" name="Insect Mol. Biol.">
        <title>Genome sequencing provides insights into the evolution of gene families encoding plant cell wall-degrading enzymes in longhorned beetles.</title>
        <authorList>
            <person name="Shin N.R."/>
            <person name="Okamura Y."/>
            <person name="Kirsch R."/>
            <person name="Pauchet Y."/>
        </authorList>
    </citation>
    <scope>NUCLEOTIDE SEQUENCE</scope>
    <source>
        <strain evidence="6">MMC_N1</strain>
    </source>
</reference>
<keyword evidence="7" id="KW-1185">Reference proteome</keyword>
<dbReference type="Proteomes" id="UP001162164">
    <property type="component" value="Unassembled WGS sequence"/>
</dbReference>
<feature type="region of interest" description="Disordered" evidence="4">
    <location>
        <begin position="1"/>
        <end position="23"/>
    </location>
</feature>
<evidence type="ECO:0000313" key="6">
    <source>
        <dbReference type="EMBL" id="KAJ8973926.1"/>
    </source>
</evidence>
<dbReference type="Gene3D" id="1.25.40.10">
    <property type="entry name" value="Tetratricopeptide repeat domain"/>
    <property type="match status" value="1"/>
</dbReference>
<dbReference type="EMBL" id="JAPWTJ010001080">
    <property type="protein sequence ID" value="KAJ8973926.1"/>
    <property type="molecule type" value="Genomic_DNA"/>
</dbReference>
<accession>A0ABQ9J6Z5</accession>
<dbReference type="InterPro" id="IPR019734">
    <property type="entry name" value="TPR_rpt"/>
</dbReference>
<dbReference type="SMART" id="SM00028">
    <property type="entry name" value="TPR"/>
    <property type="match status" value="3"/>
</dbReference>
<comment type="similarity">
    <text evidence="3">Belongs to the TTC4 family.</text>
</comment>
<dbReference type="PANTHER" id="PTHR46035">
    <property type="entry name" value="TETRATRICOPEPTIDE REPEAT PROTEIN 4"/>
    <property type="match status" value="1"/>
</dbReference>
<protein>
    <recommendedName>
        <fullName evidence="5">Cns1/TTC4 wheel domain-containing protein</fullName>
    </recommendedName>
</protein>